<comment type="function">
    <text evidence="10">Catalyzes the phosphorylation of the position 2 hydroxy group of 4-diphosphocytidyl-2C-methyl-D-erythritol.</text>
</comment>
<keyword evidence="5 10" id="KW-0547">Nucleotide-binding</keyword>
<dbReference type="EC" id="2.7.1.148" evidence="2 10"/>
<evidence type="ECO:0000256" key="2">
    <source>
        <dbReference type="ARBA" id="ARBA00012052"/>
    </source>
</evidence>
<feature type="domain" description="GHMP kinase C-terminal" evidence="12">
    <location>
        <begin position="216"/>
        <end position="279"/>
    </location>
</feature>
<dbReference type="InterPro" id="IPR006204">
    <property type="entry name" value="GHMP_kinase_N_dom"/>
</dbReference>
<evidence type="ECO:0000256" key="1">
    <source>
        <dbReference type="ARBA" id="ARBA00009684"/>
    </source>
</evidence>
<dbReference type="AlphaFoldDB" id="A0A846M425"/>
<dbReference type="NCBIfam" id="NF011202">
    <property type="entry name" value="PRK14608.1"/>
    <property type="match status" value="1"/>
</dbReference>
<evidence type="ECO:0000256" key="6">
    <source>
        <dbReference type="ARBA" id="ARBA00022777"/>
    </source>
</evidence>
<accession>A0A846M425</accession>
<dbReference type="GO" id="GO:0050515">
    <property type="term" value="F:4-(cytidine 5'-diphospho)-2-C-methyl-D-erythritol kinase activity"/>
    <property type="evidence" value="ECO:0007669"/>
    <property type="project" value="UniProtKB-UniRule"/>
</dbReference>
<evidence type="ECO:0000259" key="11">
    <source>
        <dbReference type="Pfam" id="PF00288"/>
    </source>
</evidence>
<protein>
    <recommendedName>
        <fullName evidence="3 10">4-diphosphocytidyl-2-C-methyl-D-erythritol kinase</fullName>
        <shortName evidence="10">CMK</shortName>
        <ecNumber evidence="2 10">2.7.1.148</ecNumber>
    </recommendedName>
    <alternativeName>
        <fullName evidence="9 10">4-(cytidine-5'-diphospho)-2-C-methyl-D-erythritol kinase</fullName>
    </alternativeName>
</protein>
<dbReference type="UniPathway" id="UPA00056">
    <property type="reaction ID" value="UER00094"/>
</dbReference>
<keyword evidence="14" id="KW-1185">Reference proteome</keyword>
<evidence type="ECO:0000256" key="8">
    <source>
        <dbReference type="ARBA" id="ARBA00023229"/>
    </source>
</evidence>
<dbReference type="PANTHER" id="PTHR43527:SF2">
    <property type="entry name" value="4-DIPHOSPHOCYTIDYL-2-C-METHYL-D-ERYTHRITOL KINASE, CHLOROPLASTIC"/>
    <property type="match status" value="1"/>
</dbReference>
<feature type="domain" description="GHMP kinase N-terminal" evidence="11">
    <location>
        <begin position="85"/>
        <end position="160"/>
    </location>
</feature>
<dbReference type="Proteomes" id="UP000576821">
    <property type="component" value="Unassembled WGS sequence"/>
</dbReference>
<feature type="binding site" evidence="10">
    <location>
        <begin position="113"/>
        <end position="123"/>
    </location>
    <ligand>
        <name>ATP</name>
        <dbReference type="ChEBI" id="CHEBI:30616"/>
    </ligand>
</feature>
<dbReference type="InterPro" id="IPR014721">
    <property type="entry name" value="Ribsml_uS5_D2-typ_fold_subgr"/>
</dbReference>
<dbReference type="PANTHER" id="PTHR43527">
    <property type="entry name" value="4-DIPHOSPHOCYTIDYL-2-C-METHYL-D-ERYTHRITOL KINASE, CHLOROPLASTIC"/>
    <property type="match status" value="1"/>
</dbReference>
<evidence type="ECO:0000256" key="10">
    <source>
        <dbReference type="HAMAP-Rule" id="MF_00061"/>
    </source>
</evidence>
<name>A0A846M425_9SPHN</name>
<comment type="caution">
    <text evidence="13">The sequence shown here is derived from an EMBL/GenBank/DDBJ whole genome shotgun (WGS) entry which is preliminary data.</text>
</comment>
<comment type="similarity">
    <text evidence="1 10">Belongs to the GHMP kinase family. IspE subfamily.</text>
</comment>
<keyword evidence="8 10" id="KW-0414">Isoprene biosynthesis</keyword>
<comment type="catalytic activity">
    <reaction evidence="10">
        <text>4-CDP-2-C-methyl-D-erythritol + ATP = 4-CDP-2-C-methyl-D-erythritol 2-phosphate + ADP + H(+)</text>
        <dbReference type="Rhea" id="RHEA:18437"/>
        <dbReference type="ChEBI" id="CHEBI:15378"/>
        <dbReference type="ChEBI" id="CHEBI:30616"/>
        <dbReference type="ChEBI" id="CHEBI:57823"/>
        <dbReference type="ChEBI" id="CHEBI:57919"/>
        <dbReference type="ChEBI" id="CHEBI:456216"/>
        <dbReference type="EC" id="2.7.1.148"/>
    </reaction>
</comment>
<keyword evidence="7 10" id="KW-0067">ATP-binding</keyword>
<dbReference type="Pfam" id="PF08544">
    <property type="entry name" value="GHMP_kinases_C"/>
    <property type="match status" value="1"/>
</dbReference>
<dbReference type="GO" id="GO:0016114">
    <property type="term" value="P:terpenoid biosynthetic process"/>
    <property type="evidence" value="ECO:0007669"/>
    <property type="project" value="UniProtKB-UniRule"/>
</dbReference>
<dbReference type="EMBL" id="JAASQR010000002">
    <property type="protein sequence ID" value="NIJ16659.1"/>
    <property type="molecule type" value="Genomic_DNA"/>
</dbReference>
<dbReference type="GO" id="GO:0019288">
    <property type="term" value="P:isopentenyl diphosphate biosynthetic process, methylerythritol 4-phosphate pathway"/>
    <property type="evidence" value="ECO:0007669"/>
    <property type="project" value="UniProtKB-UniRule"/>
</dbReference>
<reference evidence="13 14" key="1">
    <citation type="submission" date="2020-03" db="EMBL/GenBank/DDBJ databases">
        <title>Genomic Encyclopedia of Type Strains, Phase IV (KMG-IV): sequencing the most valuable type-strain genomes for metagenomic binning, comparative biology and taxonomic classification.</title>
        <authorList>
            <person name="Goeker M."/>
        </authorList>
    </citation>
    <scope>NUCLEOTIDE SEQUENCE [LARGE SCALE GENOMIC DNA]</scope>
    <source>
        <strain evidence="13 14">DSM 21299</strain>
    </source>
</reference>
<dbReference type="RefSeq" id="WP_167303264.1">
    <property type="nucleotide sequence ID" value="NZ_JAASQR010000002.1"/>
</dbReference>
<dbReference type="NCBIfam" id="TIGR00154">
    <property type="entry name" value="ispE"/>
    <property type="match status" value="1"/>
</dbReference>
<dbReference type="SUPFAM" id="SSF55060">
    <property type="entry name" value="GHMP Kinase, C-terminal domain"/>
    <property type="match status" value="1"/>
</dbReference>
<comment type="pathway">
    <text evidence="10">Isoprenoid biosynthesis; isopentenyl diphosphate biosynthesis via DXP pathway; isopentenyl diphosphate from 1-deoxy-D-xylulose 5-phosphate: step 3/6.</text>
</comment>
<dbReference type="Gene3D" id="3.30.230.10">
    <property type="match status" value="1"/>
</dbReference>
<feature type="active site" evidence="10">
    <location>
        <position position="26"/>
    </location>
</feature>
<evidence type="ECO:0000256" key="5">
    <source>
        <dbReference type="ARBA" id="ARBA00022741"/>
    </source>
</evidence>
<dbReference type="Pfam" id="PF00288">
    <property type="entry name" value="GHMP_kinases_N"/>
    <property type="match status" value="1"/>
</dbReference>
<evidence type="ECO:0000313" key="13">
    <source>
        <dbReference type="EMBL" id="NIJ16659.1"/>
    </source>
</evidence>
<evidence type="ECO:0000256" key="7">
    <source>
        <dbReference type="ARBA" id="ARBA00022840"/>
    </source>
</evidence>
<evidence type="ECO:0000313" key="14">
    <source>
        <dbReference type="Proteomes" id="UP000576821"/>
    </source>
</evidence>
<keyword evidence="6 10" id="KW-0418">Kinase</keyword>
<keyword evidence="4 10" id="KW-0808">Transferase</keyword>
<feature type="active site" evidence="10">
    <location>
        <position position="155"/>
    </location>
</feature>
<evidence type="ECO:0000256" key="9">
    <source>
        <dbReference type="ARBA" id="ARBA00032554"/>
    </source>
</evidence>
<dbReference type="InterPro" id="IPR013750">
    <property type="entry name" value="GHMP_kinase_C_dom"/>
</dbReference>
<organism evidence="13 14">
    <name type="scientific">Sphingobium vermicomposti</name>
    <dbReference type="NCBI Taxonomy" id="529005"/>
    <lineage>
        <taxon>Bacteria</taxon>
        <taxon>Pseudomonadati</taxon>
        <taxon>Pseudomonadota</taxon>
        <taxon>Alphaproteobacteria</taxon>
        <taxon>Sphingomonadales</taxon>
        <taxon>Sphingomonadaceae</taxon>
        <taxon>Sphingobium</taxon>
    </lineage>
</organism>
<evidence type="ECO:0000259" key="12">
    <source>
        <dbReference type="Pfam" id="PF08544"/>
    </source>
</evidence>
<dbReference type="InterPro" id="IPR036554">
    <property type="entry name" value="GHMP_kinase_C_sf"/>
</dbReference>
<dbReference type="InterPro" id="IPR020568">
    <property type="entry name" value="Ribosomal_Su5_D2-typ_SF"/>
</dbReference>
<gene>
    <name evidence="10" type="primary">ispE</name>
    <name evidence="13" type="ORF">FHS54_001625</name>
</gene>
<sequence length="299" mass="31181">MPHADANLLPNAISDDGELTEIAYAKVNLALHVRARREDGYHALESLFVFAGDGDVLTGKAADSGAITLNIEGPFADGLDSGGGNLVMKAAQALREYLGESRGAALTLVKNLPVASGIGGGSADAAATLRLLGRLWNAHIPAPDLERIALSLGSDVPACLASVTQMVRGRGEVLEDVDLPGLAGTPMLLVNPGVGISTARVFQRWDQVDRGALAAESLERLIDGGRNDLEPAAVAMEPVIADVLAELRQSPGVRLARMSGSGATCFALFDDEADADSAAIDIKARQAGWWIMVTRIRAA</sequence>
<dbReference type="HAMAP" id="MF_00061">
    <property type="entry name" value="IspE"/>
    <property type="match status" value="1"/>
</dbReference>
<dbReference type="GO" id="GO:0005524">
    <property type="term" value="F:ATP binding"/>
    <property type="evidence" value="ECO:0007669"/>
    <property type="project" value="UniProtKB-UniRule"/>
</dbReference>
<dbReference type="SUPFAM" id="SSF54211">
    <property type="entry name" value="Ribosomal protein S5 domain 2-like"/>
    <property type="match status" value="1"/>
</dbReference>
<evidence type="ECO:0000256" key="3">
    <source>
        <dbReference type="ARBA" id="ARBA00017473"/>
    </source>
</evidence>
<dbReference type="InterPro" id="IPR004424">
    <property type="entry name" value="IspE"/>
</dbReference>
<proteinExistence type="inferred from homology"/>
<evidence type="ECO:0000256" key="4">
    <source>
        <dbReference type="ARBA" id="ARBA00022679"/>
    </source>
</evidence>
<dbReference type="PIRSF" id="PIRSF010376">
    <property type="entry name" value="IspE"/>
    <property type="match status" value="1"/>
</dbReference>
<dbReference type="Gene3D" id="3.30.70.890">
    <property type="entry name" value="GHMP kinase, C-terminal domain"/>
    <property type="match status" value="1"/>
</dbReference>